<evidence type="ECO:0000259" key="2">
    <source>
        <dbReference type="Pfam" id="PF18495"/>
    </source>
</evidence>
<dbReference type="Pfam" id="PF18495">
    <property type="entry name" value="VbhA"/>
    <property type="match status" value="1"/>
</dbReference>
<evidence type="ECO:0000313" key="4">
    <source>
        <dbReference type="Proteomes" id="UP001603978"/>
    </source>
</evidence>
<dbReference type="CDD" id="cd11586">
    <property type="entry name" value="VbhA_like"/>
    <property type="match status" value="1"/>
</dbReference>
<evidence type="ECO:0000313" key="3">
    <source>
        <dbReference type="EMBL" id="MFG1702988.1"/>
    </source>
</evidence>
<dbReference type="InterPro" id="IPR041535">
    <property type="entry name" value="VbhA"/>
</dbReference>
<protein>
    <submittedName>
        <fullName evidence="3">Antitoxin VbhA family protein</fullName>
    </submittedName>
</protein>
<dbReference type="Gene3D" id="1.10.8.1050">
    <property type="entry name" value="Antitoxin VbhA-like"/>
    <property type="match status" value="1"/>
</dbReference>
<keyword evidence="4" id="KW-1185">Reference proteome</keyword>
<reference evidence="3 4" key="1">
    <citation type="submission" date="2024-10" db="EMBL/GenBank/DDBJ databases">
        <authorList>
            <person name="Topkara A.R."/>
            <person name="Saygin H."/>
        </authorList>
    </citation>
    <scope>NUCLEOTIDE SEQUENCE [LARGE SCALE GENOMIC DNA]</scope>
    <source>
        <strain evidence="3 4">M3C6</strain>
    </source>
</reference>
<dbReference type="InterPro" id="IPR033788">
    <property type="entry name" value="VbhA-like"/>
</dbReference>
<feature type="domain" description="Antitoxin VbhA" evidence="2">
    <location>
        <begin position="57"/>
        <end position="100"/>
    </location>
</feature>
<dbReference type="Gene3D" id="3.40.1620.10">
    <property type="entry name" value="YefM-like domain"/>
    <property type="match status" value="1"/>
</dbReference>
<dbReference type="RefSeq" id="WP_393163258.1">
    <property type="nucleotide sequence ID" value="NZ_JBICRM010000003.1"/>
</dbReference>
<comment type="caution">
    <text evidence="3">The sequence shown here is derived from an EMBL/GenBank/DDBJ whole genome shotgun (WGS) entry which is preliminary data.</text>
</comment>
<dbReference type="Proteomes" id="UP001603978">
    <property type="component" value="Unassembled WGS sequence"/>
</dbReference>
<sequence>MLIETLSVREAREQLPRVLERFRQGDRTPVGVGSHRKTEAVMVSVEVFDELTAERAQSLTEAMASVRAEGLTVGTDAEAIMERWARGEISTPNMRELVRRLYGAA</sequence>
<accession>A0ABW7A7J6</accession>
<gene>
    <name evidence="3" type="ORF">ACFLIM_07330</name>
</gene>
<dbReference type="EMBL" id="JBICRM010000003">
    <property type="protein sequence ID" value="MFG1702988.1"/>
    <property type="molecule type" value="Genomic_DNA"/>
</dbReference>
<dbReference type="InterPro" id="IPR043038">
    <property type="entry name" value="VbhA_sf"/>
</dbReference>
<evidence type="ECO:0000256" key="1">
    <source>
        <dbReference type="ARBA" id="ARBA00009981"/>
    </source>
</evidence>
<organism evidence="3 4">
    <name type="scientific">Nonomuraea marmarensis</name>
    <dbReference type="NCBI Taxonomy" id="3351344"/>
    <lineage>
        <taxon>Bacteria</taxon>
        <taxon>Bacillati</taxon>
        <taxon>Actinomycetota</taxon>
        <taxon>Actinomycetes</taxon>
        <taxon>Streptosporangiales</taxon>
        <taxon>Streptosporangiaceae</taxon>
        <taxon>Nonomuraea</taxon>
    </lineage>
</organism>
<comment type="similarity">
    <text evidence="1">Belongs to the phD/YefM antitoxin family.</text>
</comment>
<dbReference type="SUPFAM" id="SSF143120">
    <property type="entry name" value="YefM-like"/>
    <property type="match status" value="1"/>
</dbReference>
<dbReference type="InterPro" id="IPR036165">
    <property type="entry name" value="YefM-like_sf"/>
</dbReference>
<name>A0ABW7A7J6_9ACTN</name>
<proteinExistence type="inferred from homology"/>